<accession>A0ABR8P6S2</accession>
<gene>
    <name evidence="10" type="primary">cydC</name>
    <name evidence="10" type="ORF">DTK66_04575</name>
</gene>
<feature type="transmembrane region" description="Helical" evidence="7">
    <location>
        <begin position="144"/>
        <end position="164"/>
    </location>
</feature>
<dbReference type="SUPFAM" id="SSF90123">
    <property type="entry name" value="ABC transporter transmembrane region"/>
    <property type="match status" value="1"/>
</dbReference>
<evidence type="ECO:0000259" key="8">
    <source>
        <dbReference type="PROSITE" id="PS50893"/>
    </source>
</evidence>
<name>A0ABR8P6S2_9LACO</name>
<comment type="subcellular location">
    <subcellularLocation>
        <location evidence="1">Cell membrane</location>
        <topology evidence="1">Multi-pass membrane protein</topology>
    </subcellularLocation>
</comment>
<dbReference type="PROSITE" id="PS50893">
    <property type="entry name" value="ABC_TRANSPORTER_2"/>
    <property type="match status" value="1"/>
</dbReference>
<reference evidence="10 11" key="1">
    <citation type="submission" date="2018-07" db="EMBL/GenBank/DDBJ databases">
        <title>Phylogenomic Insights into understanding Host Adaptation of Lactobacillus reuteri by a novel species, Lactobacillus spp. M31.</title>
        <authorList>
            <person name="Sharma S."/>
            <person name="Patil P."/>
            <person name="Korpole S."/>
            <person name="Patil P.B."/>
        </authorList>
    </citation>
    <scope>NUCLEOTIDE SEQUENCE [LARGE SCALE GENOMIC DNA]</scope>
    <source>
        <strain evidence="10 11">M31</strain>
    </source>
</reference>
<feature type="transmembrane region" description="Helical" evidence="7">
    <location>
        <begin position="170"/>
        <end position="190"/>
    </location>
</feature>
<organism evidence="10 11">
    <name type="scientific">Limosilactobacillus walteri</name>
    <dbReference type="NCBI Taxonomy" id="2268022"/>
    <lineage>
        <taxon>Bacteria</taxon>
        <taxon>Bacillati</taxon>
        <taxon>Bacillota</taxon>
        <taxon>Bacilli</taxon>
        <taxon>Lactobacillales</taxon>
        <taxon>Lactobacillaceae</taxon>
        <taxon>Limosilactobacillus</taxon>
    </lineage>
</organism>
<feature type="transmembrane region" description="Helical" evidence="7">
    <location>
        <begin position="58"/>
        <end position="78"/>
    </location>
</feature>
<dbReference type="InterPro" id="IPR039421">
    <property type="entry name" value="Type_1_exporter"/>
</dbReference>
<sequence>MGKIPLLKAMKHDRWVKPFLKRYKWTLVLAITLGIITFICASGLMFTAGYLISKSATMPFNILLVYVPIVLTRAFGIFRPVTNYFERLASHNWVFKMTSAFRKKLYDSLEQDAVFFNSKYRIGDILGLLSEDVAHIQNLYLRTIFPTLVAFGLYAIIVIGMGVISPLMGLLMLILFGLIIIAIPVWSVLVNGARQQLEKQYTNTLYADLTDNIMGITDWVFAGRSAEYLSYHDQSEQHLLASQKAMKRFEHWRDFILQVMILLVVVSLILWGAARFGGHWGGSANWIAAFVLCVFPLDEVLSSLPTAAQQTNVYTDSLNRLNKLPQPQLTVAKDINITAPYNLKVKDLKYRYPQTEQMVLRGINLNIKPGEKLAILGRSGAGKSTLASLIRGDRKPTAGSVTLNGIPTDEFGDQISDYIGIVHQSPYLFNTTILNNIRLGNENASEEQVWEVLKRVGLASMVQRLPKGLHTMVDEAGLRFSGGERHRLSLARILLKDAPIILLDEPTVGLDPLTEEQVIETFMEQLKGKTLIWITHHLQGIEMMDQVVFIENGTIAMQGSPVDLQKTNQHYRMLKLADEGN</sequence>
<dbReference type="Pfam" id="PF00664">
    <property type="entry name" value="ABC_membrane"/>
    <property type="match status" value="1"/>
</dbReference>
<keyword evidence="6 7" id="KW-0472">Membrane</keyword>
<dbReference type="InterPro" id="IPR011527">
    <property type="entry name" value="ABC1_TM_dom"/>
</dbReference>
<dbReference type="Pfam" id="PF00005">
    <property type="entry name" value="ABC_tran"/>
    <property type="match status" value="1"/>
</dbReference>
<feature type="domain" description="ABC transporter" evidence="8">
    <location>
        <begin position="343"/>
        <end position="577"/>
    </location>
</feature>
<keyword evidence="4" id="KW-0067">ATP-binding</keyword>
<dbReference type="EMBL" id="QORN01000017">
    <property type="protein sequence ID" value="MBD5806393.1"/>
    <property type="molecule type" value="Genomic_DNA"/>
</dbReference>
<evidence type="ECO:0000256" key="6">
    <source>
        <dbReference type="ARBA" id="ARBA00023136"/>
    </source>
</evidence>
<dbReference type="RefSeq" id="WP_153930236.1">
    <property type="nucleotide sequence ID" value="NZ_QORN01000017.1"/>
</dbReference>
<dbReference type="InterPro" id="IPR014223">
    <property type="entry name" value="ABC_CydC/D"/>
</dbReference>
<evidence type="ECO:0000256" key="3">
    <source>
        <dbReference type="ARBA" id="ARBA00022741"/>
    </source>
</evidence>
<comment type="caution">
    <text evidence="10">The sequence shown here is derived from an EMBL/GenBank/DDBJ whole genome shotgun (WGS) entry which is preliminary data.</text>
</comment>
<evidence type="ECO:0000256" key="5">
    <source>
        <dbReference type="ARBA" id="ARBA00022989"/>
    </source>
</evidence>
<evidence type="ECO:0000313" key="11">
    <source>
        <dbReference type="Proteomes" id="UP000704341"/>
    </source>
</evidence>
<dbReference type="InterPro" id="IPR027417">
    <property type="entry name" value="P-loop_NTPase"/>
</dbReference>
<evidence type="ECO:0000256" key="7">
    <source>
        <dbReference type="SAM" id="Phobius"/>
    </source>
</evidence>
<keyword evidence="3" id="KW-0547">Nucleotide-binding</keyword>
<protein>
    <submittedName>
        <fullName evidence="10">Thiol reductant ABC exporter subunit CydC</fullName>
    </submittedName>
</protein>
<dbReference type="NCBIfam" id="TIGR02868">
    <property type="entry name" value="CydC"/>
    <property type="match status" value="1"/>
</dbReference>
<evidence type="ECO:0000256" key="1">
    <source>
        <dbReference type="ARBA" id="ARBA00004651"/>
    </source>
</evidence>
<dbReference type="PROSITE" id="PS50929">
    <property type="entry name" value="ABC_TM1F"/>
    <property type="match status" value="1"/>
</dbReference>
<evidence type="ECO:0000256" key="2">
    <source>
        <dbReference type="ARBA" id="ARBA00022692"/>
    </source>
</evidence>
<dbReference type="Gene3D" id="1.20.1560.10">
    <property type="entry name" value="ABC transporter type 1, transmembrane domain"/>
    <property type="match status" value="1"/>
</dbReference>
<evidence type="ECO:0000259" key="9">
    <source>
        <dbReference type="PROSITE" id="PS50929"/>
    </source>
</evidence>
<dbReference type="InterPro" id="IPR036640">
    <property type="entry name" value="ABC1_TM_sf"/>
</dbReference>
<dbReference type="PANTHER" id="PTHR43394">
    <property type="entry name" value="ATP-DEPENDENT PERMEASE MDL1, MITOCHONDRIAL"/>
    <property type="match status" value="1"/>
</dbReference>
<dbReference type="SUPFAM" id="SSF52540">
    <property type="entry name" value="P-loop containing nucleoside triphosphate hydrolases"/>
    <property type="match status" value="1"/>
</dbReference>
<dbReference type="CDD" id="cd03247">
    <property type="entry name" value="ABCC_cytochrome_bd"/>
    <property type="match status" value="1"/>
</dbReference>
<proteinExistence type="predicted"/>
<dbReference type="SMART" id="SM00382">
    <property type="entry name" value="AAA"/>
    <property type="match status" value="1"/>
</dbReference>
<evidence type="ECO:0000256" key="4">
    <source>
        <dbReference type="ARBA" id="ARBA00022840"/>
    </source>
</evidence>
<keyword evidence="11" id="KW-1185">Reference proteome</keyword>
<feature type="transmembrane region" description="Helical" evidence="7">
    <location>
        <begin position="27"/>
        <end position="52"/>
    </location>
</feature>
<feature type="domain" description="ABC transmembrane type-1" evidence="9">
    <location>
        <begin position="28"/>
        <end position="279"/>
    </location>
</feature>
<dbReference type="InterPro" id="IPR003593">
    <property type="entry name" value="AAA+_ATPase"/>
</dbReference>
<feature type="transmembrane region" description="Helical" evidence="7">
    <location>
        <begin position="255"/>
        <end position="274"/>
    </location>
</feature>
<keyword evidence="2 7" id="KW-0812">Transmembrane</keyword>
<dbReference type="InterPro" id="IPR003439">
    <property type="entry name" value="ABC_transporter-like_ATP-bd"/>
</dbReference>
<dbReference type="Proteomes" id="UP000704341">
    <property type="component" value="Unassembled WGS sequence"/>
</dbReference>
<evidence type="ECO:0000313" key="10">
    <source>
        <dbReference type="EMBL" id="MBD5806393.1"/>
    </source>
</evidence>
<dbReference type="PANTHER" id="PTHR43394:SF1">
    <property type="entry name" value="ATP-BINDING CASSETTE SUB-FAMILY B MEMBER 10, MITOCHONDRIAL"/>
    <property type="match status" value="1"/>
</dbReference>
<keyword evidence="5 7" id="KW-1133">Transmembrane helix</keyword>
<dbReference type="Gene3D" id="3.40.50.300">
    <property type="entry name" value="P-loop containing nucleotide triphosphate hydrolases"/>
    <property type="match status" value="1"/>
</dbReference>